<keyword evidence="2" id="KW-1185">Reference proteome</keyword>
<dbReference type="RefSeq" id="WP_090857129.1">
    <property type="nucleotide sequence ID" value="NZ_FNJU01000010.1"/>
</dbReference>
<reference evidence="2" key="1">
    <citation type="submission" date="2016-10" db="EMBL/GenBank/DDBJ databases">
        <authorList>
            <person name="Varghese N."/>
            <person name="Submissions S."/>
        </authorList>
    </citation>
    <scope>NUCLEOTIDE SEQUENCE [LARGE SCALE GENOMIC DNA]</scope>
    <source>
        <strain evidence="2">IBRC-M10078</strain>
    </source>
</reference>
<dbReference type="EMBL" id="FNJU01000010">
    <property type="protein sequence ID" value="SDP88087.1"/>
    <property type="molecule type" value="Genomic_DNA"/>
</dbReference>
<name>A0A1H0WBP1_9BACI</name>
<dbReference type="Proteomes" id="UP000199159">
    <property type="component" value="Unassembled WGS sequence"/>
</dbReference>
<sequence>MKKEEIVYANSLTGTIGEQTNTEEAKEAMEFAQEYTPIQQMWEVNPVDTDEYDGVIGYKEQ</sequence>
<evidence type="ECO:0000313" key="1">
    <source>
        <dbReference type="EMBL" id="SDP88087.1"/>
    </source>
</evidence>
<dbReference type="STRING" id="930152.SAMN05216565_11069"/>
<dbReference type="AlphaFoldDB" id="A0A1H0WBP1"/>
<evidence type="ECO:0000313" key="2">
    <source>
        <dbReference type="Proteomes" id="UP000199159"/>
    </source>
</evidence>
<accession>A0A1H0WBP1</accession>
<dbReference type="OrthoDB" id="2921278at2"/>
<protein>
    <submittedName>
        <fullName evidence="1">Uncharacterized protein</fullName>
    </submittedName>
</protein>
<proteinExistence type="predicted"/>
<gene>
    <name evidence="1" type="ORF">SAMN05216565_11069</name>
</gene>
<organism evidence="1 2">
    <name type="scientific">Litchfieldia salsa</name>
    <dbReference type="NCBI Taxonomy" id="930152"/>
    <lineage>
        <taxon>Bacteria</taxon>
        <taxon>Bacillati</taxon>
        <taxon>Bacillota</taxon>
        <taxon>Bacilli</taxon>
        <taxon>Bacillales</taxon>
        <taxon>Bacillaceae</taxon>
        <taxon>Litchfieldia</taxon>
    </lineage>
</organism>